<proteinExistence type="predicted"/>
<evidence type="ECO:0000259" key="1">
    <source>
        <dbReference type="PROSITE" id="PS50943"/>
    </source>
</evidence>
<dbReference type="AlphaFoldDB" id="A0A845M8L8"/>
<dbReference type="GO" id="GO:0003677">
    <property type="term" value="F:DNA binding"/>
    <property type="evidence" value="ECO:0007669"/>
    <property type="project" value="InterPro"/>
</dbReference>
<dbReference type="SMART" id="SM00530">
    <property type="entry name" value="HTH_XRE"/>
    <property type="match status" value="1"/>
</dbReference>
<evidence type="ECO:0000313" key="2">
    <source>
        <dbReference type="EMBL" id="MZR14247.1"/>
    </source>
</evidence>
<sequence length="112" mass="12343">MEARLKTELARTGDESAEAAALRLRAAREAIQMSQIELGAAVGRGKSAISNMEKARSFVSMDVMRYLFREHRIDFNFMMAGLYAQLPGDVQDRLFAELATLNSGTGQKPSSD</sequence>
<dbReference type="InterPro" id="IPR010982">
    <property type="entry name" value="Lambda_DNA-bd_dom_sf"/>
</dbReference>
<dbReference type="Proteomes" id="UP000467322">
    <property type="component" value="Unassembled WGS sequence"/>
</dbReference>
<accession>A0A845M8L8</accession>
<dbReference type="CDD" id="cd00093">
    <property type="entry name" value="HTH_XRE"/>
    <property type="match status" value="1"/>
</dbReference>
<name>A0A845M8L8_9RHOB</name>
<dbReference type="SUPFAM" id="SSF47413">
    <property type="entry name" value="lambda repressor-like DNA-binding domains"/>
    <property type="match status" value="1"/>
</dbReference>
<dbReference type="InterPro" id="IPR001387">
    <property type="entry name" value="Cro/C1-type_HTH"/>
</dbReference>
<feature type="domain" description="HTH cro/C1-type" evidence="1">
    <location>
        <begin position="24"/>
        <end position="64"/>
    </location>
</feature>
<dbReference type="EMBL" id="WTUX01000017">
    <property type="protein sequence ID" value="MZR14247.1"/>
    <property type="molecule type" value="Genomic_DNA"/>
</dbReference>
<evidence type="ECO:0000313" key="3">
    <source>
        <dbReference type="Proteomes" id="UP000467322"/>
    </source>
</evidence>
<dbReference type="PROSITE" id="PS50943">
    <property type="entry name" value="HTH_CROC1"/>
    <property type="match status" value="1"/>
</dbReference>
<reference evidence="2 3" key="1">
    <citation type="submission" date="2019-12" db="EMBL/GenBank/DDBJ databases">
        <title>Maritimibacter sp. nov. sp. isolated from sea sand.</title>
        <authorList>
            <person name="Kim J."/>
            <person name="Jeong S.E."/>
            <person name="Jung H.S."/>
            <person name="Jeon C.O."/>
        </authorList>
    </citation>
    <scope>NUCLEOTIDE SEQUENCE [LARGE SCALE GENOMIC DNA]</scope>
    <source>
        <strain evidence="2 3">DP07</strain>
    </source>
</reference>
<comment type="caution">
    <text evidence="2">The sequence shown here is derived from an EMBL/GenBank/DDBJ whole genome shotgun (WGS) entry which is preliminary data.</text>
</comment>
<protein>
    <submittedName>
        <fullName evidence="2">Helix-turn-helix domain-containing protein</fullName>
    </submittedName>
</protein>
<dbReference type="RefSeq" id="WP_161352357.1">
    <property type="nucleotide sequence ID" value="NZ_WTUX01000017.1"/>
</dbReference>
<organism evidence="2 3">
    <name type="scientific">Maritimibacter harenae</name>
    <dbReference type="NCBI Taxonomy" id="2606218"/>
    <lineage>
        <taxon>Bacteria</taxon>
        <taxon>Pseudomonadati</taxon>
        <taxon>Pseudomonadota</taxon>
        <taxon>Alphaproteobacteria</taxon>
        <taxon>Rhodobacterales</taxon>
        <taxon>Roseobacteraceae</taxon>
        <taxon>Maritimibacter</taxon>
    </lineage>
</organism>
<keyword evidence="3" id="KW-1185">Reference proteome</keyword>
<dbReference type="Gene3D" id="1.10.260.40">
    <property type="entry name" value="lambda repressor-like DNA-binding domains"/>
    <property type="match status" value="1"/>
</dbReference>
<gene>
    <name evidence="2" type="ORF">GQE99_14585</name>
</gene>